<accession>A0ABS6FE24</accession>
<evidence type="ECO:0000256" key="2">
    <source>
        <dbReference type="ARBA" id="ARBA00022692"/>
    </source>
</evidence>
<protein>
    <submittedName>
        <fullName evidence="7">DUF202 domain-containing protein</fullName>
    </submittedName>
</protein>
<comment type="caution">
    <text evidence="7">The sequence shown here is derived from an EMBL/GenBank/DDBJ whole genome shotgun (WGS) entry which is preliminary data.</text>
</comment>
<dbReference type="Pfam" id="PF02656">
    <property type="entry name" value="DUF202"/>
    <property type="match status" value="1"/>
</dbReference>
<gene>
    <name evidence="7" type="ORF">KQI68_01150</name>
</gene>
<evidence type="ECO:0000313" key="8">
    <source>
        <dbReference type="Proteomes" id="UP000783742"/>
    </source>
</evidence>
<dbReference type="InterPro" id="IPR003807">
    <property type="entry name" value="DUF202"/>
</dbReference>
<organism evidence="7 8">
    <name type="scientific">Peptoniphilus ovalis</name>
    <dbReference type="NCBI Taxonomy" id="2841503"/>
    <lineage>
        <taxon>Bacteria</taxon>
        <taxon>Bacillati</taxon>
        <taxon>Bacillota</taxon>
        <taxon>Tissierellia</taxon>
        <taxon>Tissierellales</taxon>
        <taxon>Peptoniphilaceae</taxon>
        <taxon>Peptoniphilus</taxon>
    </lineage>
</organism>
<evidence type="ECO:0000256" key="3">
    <source>
        <dbReference type="ARBA" id="ARBA00022989"/>
    </source>
</evidence>
<keyword evidence="2 5" id="KW-0812">Transmembrane</keyword>
<dbReference type="Proteomes" id="UP000783742">
    <property type="component" value="Unassembled WGS sequence"/>
</dbReference>
<keyword evidence="4 5" id="KW-0472">Membrane</keyword>
<name>A0ABS6FE24_9FIRM</name>
<comment type="subcellular location">
    <subcellularLocation>
        <location evidence="1">Endomembrane system</location>
        <topology evidence="1">Multi-pass membrane protein</topology>
    </subcellularLocation>
</comment>
<feature type="transmembrane region" description="Helical" evidence="5">
    <location>
        <begin position="111"/>
        <end position="134"/>
    </location>
</feature>
<evidence type="ECO:0000313" key="7">
    <source>
        <dbReference type="EMBL" id="MBU5668438.1"/>
    </source>
</evidence>
<keyword evidence="3 5" id="KW-1133">Transmembrane helix</keyword>
<reference evidence="7 8" key="1">
    <citation type="submission" date="2021-06" db="EMBL/GenBank/DDBJ databases">
        <authorList>
            <person name="Sun Q."/>
            <person name="Li D."/>
        </authorList>
    </citation>
    <scope>NUCLEOTIDE SEQUENCE [LARGE SCALE GENOMIC DNA]</scope>
    <source>
        <strain evidence="7 8">MSJ-1</strain>
    </source>
</reference>
<feature type="transmembrane region" description="Helical" evidence="5">
    <location>
        <begin position="34"/>
        <end position="55"/>
    </location>
</feature>
<sequence>MSEKTKILADSDKLAEKRTSLAQNRSLLASERTFAAWIRTGFAIAGAGVTISEVLKNSKNFEYSNKIGILLVLLGIATFLYAWFEYRGNYKFISESYEDSNEKLQNFKMNFIAGSILIFALIIISAMALAMIVID</sequence>
<dbReference type="RefSeq" id="WP_216548181.1">
    <property type="nucleotide sequence ID" value="NZ_JAHLQO010000001.1"/>
</dbReference>
<evidence type="ECO:0000256" key="5">
    <source>
        <dbReference type="SAM" id="Phobius"/>
    </source>
</evidence>
<dbReference type="EMBL" id="JAHLQO010000001">
    <property type="protein sequence ID" value="MBU5668438.1"/>
    <property type="molecule type" value="Genomic_DNA"/>
</dbReference>
<proteinExistence type="predicted"/>
<keyword evidence="8" id="KW-1185">Reference proteome</keyword>
<feature type="domain" description="DUF202" evidence="6">
    <location>
        <begin position="25"/>
        <end position="88"/>
    </location>
</feature>
<evidence type="ECO:0000259" key="6">
    <source>
        <dbReference type="Pfam" id="PF02656"/>
    </source>
</evidence>
<evidence type="ECO:0000256" key="4">
    <source>
        <dbReference type="ARBA" id="ARBA00023136"/>
    </source>
</evidence>
<feature type="transmembrane region" description="Helical" evidence="5">
    <location>
        <begin position="67"/>
        <end position="84"/>
    </location>
</feature>
<evidence type="ECO:0000256" key="1">
    <source>
        <dbReference type="ARBA" id="ARBA00004127"/>
    </source>
</evidence>